<gene>
    <name evidence="1" type="ORF">WKV44_09335</name>
</gene>
<sequence>MGFAALFGSSNDICTDSTSVMSVQEEIKRLTTTDNAKNIFLLFFS</sequence>
<evidence type="ECO:0000313" key="2">
    <source>
        <dbReference type="Proteomes" id="UP001466331"/>
    </source>
</evidence>
<dbReference type="RefSeq" id="WP_420070195.1">
    <property type="nucleotide sequence ID" value="NZ_JBCHKQ010000005.1"/>
</dbReference>
<keyword evidence="2" id="KW-1185">Reference proteome</keyword>
<dbReference type="EMBL" id="JBCHKQ010000005">
    <property type="protein sequence ID" value="MEM5948744.1"/>
    <property type="molecule type" value="Genomic_DNA"/>
</dbReference>
<name>A0ABU9UDI9_9SPIR</name>
<accession>A0ABU9UDI9</accession>
<reference evidence="1 2" key="1">
    <citation type="submission" date="2024-03" db="EMBL/GenBank/DDBJ databases">
        <title>Ignisphaera cupida sp. nov., a hyperthermophilic hydrolytic archaeon from a hot spring of Kamchatka, and proposal of Ignisphaeraceae fam. nov.</title>
        <authorList>
            <person name="Podosokorskaya O.A."/>
            <person name="Elcheninov A.G."/>
            <person name="Maltseva A.I."/>
            <person name="Zayulina K.S."/>
            <person name="Novikov A."/>
            <person name="Merkel A.Y."/>
        </authorList>
    </citation>
    <scope>NUCLEOTIDE SEQUENCE [LARGE SCALE GENOMIC DNA]</scope>
    <source>
        <strain evidence="1 2">38H-sp</strain>
    </source>
</reference>
<comment type="caution">
    <text evidence="1">The sequence shown here is derived from an EMBL/GenBank/DDBJ whole genome shotgun (WGS) entry which is preliminary data.</text>
</comment>
<organism evidence="1 2">
    <name type="scientific">Rarispira pelagica</name>
    <dbReference type="NCBI Taxonomy" id="3141764"/>
    <lineage>
        <taxon>Bacteria</taxon>
        <taxon>Pseudomonadati</taxon>
        <taxon>Spirochaetota</taxon>
        <taxon>Spirochaetia</taxon>
        <taxon>Winmispirales</taxon>
        <taxon>Winmispiraceae</taxon>
        <taxon>Rarispira</taxon>
    </lineage>
</organism>
<protein>
    <submittedName>
        <fullName evidence="1">Uncharacterized protein</fullName>
    </submittedName>
</protein>
<proteinExistence type="predicted"/>
<evidence type="ECO:0000313" key="1">
    <source>
        <dbReference type="EMBL" id="MEM5948744.1"/>
    </source>
</evidence>
<dbReference type="Proteomes" id="UP001466331">
    <property type="component" value="Unassembled WGS sequence"/>
</dbReference>